<evidence type="ECO:0000313" key="1">
    <source>
        <dbReference type="EMBL" id="AXH66062.1"/>
    </source>
</evidence>
<keyword evidence="2" id="KW-1185">Reference proteome</keyword>
<name>A0A345M6E1_9CAUD</name>
<sequence length="81" mass="9206">MIRNAINAEVKERFGEEFFVRHSMVVALIERPRGDLEKPTAERFSLFLKSLTSIHPGIAINMLREAAGQFQAKKSEMGDSR</sequence>
<dbReference type="RefSeq" id="YP_010097417.1">
    <property type="nucleotide sequence ID" value="NC_055758.1"/>
</dbReference>
<dbReference type="Proteomes" id="UP000260273">
    <property type="component" value="Segment"/>
</dbReference>
<accession>A0A345M6E1</accession>
<protein>
    <submittedName>
        <fullName evidence="1">Uncharacterized protein</fullName>
    </submittedName>
</protein>
<dbReference type="GeneID" id="65115081"/>
<organism evidence="1 2">
    <name type="scientific">Gordonia phage Pleakley</name>
    <dbReference type="NCBI Taxonomy" id="2283246"/>
    <lineage>
        <taxon>Viruses</taxon>
        <taxon>Duplodnaviria</taxon>
        <taxon>Heunggongvirae</taxon>
        <taxon>Uroviricota</taxon>
        <taxon>Caudoviricetes</taxon>
        <taxon>Zierdtviridae</taxon>
        <taxon>Emilbogenvirinae</taxon>
        <taxon>Pleakleyvirus</taxon>
        <taxon>Pleakleyvirus pleakley</taxon>
    </lineage>
</organism>
<reference evidence="2" key="1">
    <citation type="submission" date="2018-07" db="EMBL/GenBank/DDBJ databases">
        <authorList>
            <person name="Quirk P.G."/>
            <person name="Krulwich T.A."/>
        </authorList>
    </citation>
    <scope>NUCLEOTIDE SEQUENCE [LARGE SCALE GENOMIC DNA]</scope>
</reference>
<dbReference type="KEGG" id="vg:65115081"/>
<evidence type="ECO:0000313" key="2">
    <source>
        <dbReference type="Proteomes" id="UP000260273"/>
    </source>
</evidence>
<dbReference type="EMBL" id="MH576960">
    <property type="protein sequence ID" value="AXH66062.1"/>
    <property type="molecule type" value="Genomic_DNA"/>
</dbReference>
<proteinExistence type="predicted"/>
<gene>
    <name evidence="1" type="primary">23</name>
    <name evidence="1" type="ORF">SEA_PLEAKLEY_23</name>
</gene>